<sequence>MIECPYLIKKRIDDEIYYYCELDEGICAEEYECDRRPYAKD</sequence>
<reference evidence="1" key="1">
    <citation type="journal article" date="2015" name="Nature">
        <title>Complex archaea that bridge the gap between prokaryotes and eukaryotes.</title>
        <authorList>
            <person name="Spang A."/>
            <person name="Saw J.H."/>
            <person name="Jorgensen S.L."/>
            <person name="Zaremba-Niedzwiedzka K."/>
            <person name="Martijn J."/>
            <person name="Lind A.E."/>
            <person name="van Eijk R."/>
            <person name="Schleper C."/>
            <person name="Guy L."/>
            <person name="Ettema T.J."/>
        </authorList>
    </citation>
    <scope>NUCLEOTIDE SEQUENCE</scope>
</reference>
<dbReference type="AlphaFoldDB" id="A0A0F9CKT3"/>
<gene>
    <name evidence="1" type="ORF">LCGC14_2310500</name>
</gene>
<organism evidence="1">
    <name type="scientific">marine sediment metagenome</name>
    <dbReference type="NCBI Taxonomy" id="412755"/>
    <lineage>
        <taxon>unclassified sequences</taxon>
        <taxon>metagenomes</taxon>
        <taxon>ecological metagenomes</taxon>
    </lineage>
</organism>
<comment type="caution">
    <text evidence="1">The sequence shown here is derived from an EMBL/GenBank/DDBJ whole genome shotgun (WGS) entry which is preliminary data.</text>
</comment>
<dbReference type="EMBL" id="LAZR01032778">
    <property type="protein sequence ID" value="KKL49938.1"/>
    <property type="molecule type" value="Genomic_DNA"/>
</dbReference>
<accession>A0A0F9CKT3</accession>
<protein>
    <submittedName>
        <fullName evidence="1">Uncharacterized protein</fullName>
    </submittedName>
</protein>
<evidence type="ECO:0000313" key="1">
    <source>
        <dbReference type="EMBL" id="KKL49938.1"/>
    </source>
</evidence>
<name>A0A0F9CKT3_9ZZZZ</name>
<proteinExistence type="predicted"/>